<reference evidence="3 5" key="2">
    <citation type="submission" date="2015-05" db="EMBL/GenBank/DDBJ databases">
        <authorList>
            <person name="Goodhead I."/>
        </authorList>
    </citation>
    <scope>NUCLEOTIDE SEQUENCE [LARGE SCALE GENOMIC DNA]</scope>
    <source>
        <strain evidence="3">B4</strain>
        <strain evidence="5">morsitans</strain>
    </source>
</reference>
<dbReference type="HOGENOM" id="CLU_966112_0_0_6"/>
<dbReference type="EMBL" id="LN854557">
    <property type="protein sequence ID" value="CRL46386.1"/>
    <property type="molecule type" value="Genomic_DNA"/>
</dbReference>
<name>Q2NR64_SODGM</name>
<sequence length="276" mass="30018">MEPLARIKDCPSATAVSAAIMPLEERVSASSPEGGDPAQRSALPSTGDGERQWGQDAATHDLALEELPPAWGEQTSSSPYRLKAQWRRAEAGKGLRYGGGQRTARSTLLPLRIHATGQHPPGAGKLRAPVVQSEPRLAVETLNNALTRELEQSQWLTLQRAADPLLMSAALAERPEPKSVRGRQKQQTPQMREPQILSAPVRQERAVVGTQWIYRFRGQEGEFVQIQAADDAGAYRLIPSSHQMRERLTAHLHGAPSGVCLMNVPAVPPPLPEAPT</sequence>
<evidence type="ECO:0000313" key="5">
    <source>
        <dbReference type="Proteomes" id="UP000245838"/>
    </source>
</evidence>
<evidence type="ECO:0000313" key="3">
    <source>
        <dbReference type="EMBL" id="CRL46386.1"/>
    </source>
</evidence>
<dbReference type="AlphaFoldDB" id="Q2NR64"/>
<protein>
    <submittedName>
        <fullName evidence="2">Type III secretion apparatus</fullName>
    </submittedName>
</protein>
<dbReference type="EMBL" id="AP008232">
    <property type="protein sequence ID" value="BAE75361.1"/>
    <property type="molecule type" value="Genomic_DNA"/>
</dbReference>
<gene>
    <name evidence="2" type="ordered locus">SG2086</name>
    <name evidence="3" type="ORF">SGGMMB4_04965</name>
</gene>
<evidence type="ECO:0000313" key="2">
    <source>
        <dbReference type="EMBL" id="BAE75361.1"/>
    </source>
</evidence>
<feature type="region of interest" description="Disordered" evidence="1">
    <location>
        <begin position="173"/>
        <end position="193"/>
    </location>
</feature>
<accession>Q2NR64</accession>
<dbReference type="KEGG" id="sgl:SG2086"/>
<dbReference type="STRING" id="343509.SG2086"/>
<proteinExistence type="predicted"/>
<dbReference type="OrthoDB" id="6427955at2"/>
<evidence type="ECO:0000256" key="1">
    <source>
        <dbReference type="SAM" id="MobiDB-lite"/>
    </source>
</evidence>
<evidence type="ECO:0000313" key="4">
    <source>
        <dbReference type="Proteomes" id="UP000001932"/>
    </source>
</evidence>
<keyword evidence="4" id="KW-1185">Reference proteome</keyword>
<reference evidence="2 4" key="1">
    <citation type="journal article" date="2006" name="Genome Res.">
        <title>Massive genome erosion and functional adaptations provide insights into the symbiotic lifestyle of Sodalis glossinidius in the tsetse host.</title>
        <authorList>
            <person name="Toh H."/>
            <person name="Weiss B.L."/>
            <person name="Perkin S.A.H."/>
            <person name="Yamashita A."/>
            <person name="Oshima K."/>
            <person name="Hattori M."/>
            <person name="Aksoy S."/>
        </authorList>
    </citation>
    <scope>NUCLEOTIDE SEQUENCE [LARGE SCALE GENOMIC DNA]</scope>
    <source>
        <strain evidence="2">Morsitans</strain>
        <strain evidence="4">morsitans</strain>
    </source>
</reference>
<feature type="region of interest" description="Disordered" evidence="1">
    <location>
        <begin position="24"/>
        <end position="53"/>
    </location>
</feature>
<dbReference type="Proteomes" id="UP000001932">
    <property type="component" value="Chromosome"/>
</dbReference>
<organism evidence="2 4">
    <name type="scientific">Sodalis glossinidius (strain morsitans)</name>
    <dbReference type="NCBI Taxonomy" id="343509"/>
    <lineage>
        <taxon>Bacteria</taxon>
        <taxon>Pseudomonadati</taxon>
        <taxon>Pseudomonadota</taxon>
        <taxon>Gammaproteobacteria</taxon>
        <taxon>Enterobacterales</taxon>
        <taxon>Bruguierivoracaceae</taxon>
        <taxon>Sodalis</taxon>
    </lineage>
</organism>
<dbReference type="Proteomes" id="UP000245838">
    <property type="component" value="Chromosome sggmmb4_Chromosome"/>
</dbReference>